<gene>
    <name evidence="2" type="ORF">CHRIB12_LOCUS5789</name>
</gene>
<keyword evidence="1" id="KW-0472">Membrane</keyword>
<keyword evidence="1" id="KW-1133">Transmembrane helix</keyword>
<evidence type="ECO:0000313" key="2">
    <source>
        <dbReference type="EMBL" id="CAB5354073.1"/>
    </source>
</evidence>
<protein>
    <submittedName>
        <fullName evidence="2">Uncharacterized protein</fullName>
    </submittedName>
</protein>
<feature type="transmembrane region" description="Helical" evidence="1">
    <location>
        <begin position="31"/>
        <end position="51"/>
    </location>
</feature>
<dbReference type="VEuPathDB" id="FungiDB:RhiirFUN_002067"/>
<dbReference type="AlphaFoldDB" id="A0A915YY56"/>
<comment type="caution">
    <text evidence="2">The sequence shown here is derived from an EMBL/GenBank/DDBJ whole genome shotgun (WGS) entry which is preliminary data.</text>
</comment>
<proteinExistence type="predicted"/>
<keyword evidence="1" id="KW-0812">Transmembrane</keyword>
<organism evidence="2 3">
    <name type="scientific">Rhizophagus irregularis</name>
    <dbReference type="NCBI Taxonomy" id="588596"/>
    <lineage>
        <taxon>Eukaryota</taxon>
        <taxon>Fungi</taxon>
        <taxon>Fungi incertae sedis</taxon>
        <taxon>Mucoromycota</taxon>
        <taxon>Glomeromycotina</taxon>
        <taxon>Glomeromycetes</taxon>
        <taxon>Glomerales</taxon>
        <taxon>Glomeraceae</taxon>
        <taxon>Rhizophagus</taxon>
    </lineage>
</organism>
<name>A0A915YY56_9GLOM</name>
<evidence type="ECO:0000313" key="3">
    <source>
        <dbReference type="Proteomes" id="UP000684084"/>
    </source>
</evidence>
<dbReference type="EMBL" id="CAGKOT010000009">
    <property type="protein sequence ID" value="CAB5354073.1"/>
    <property type="molecule type" value="Genomic_DNA"/>
</dbReference>
<evidence type="ECO:0000256" key="1">
    <source>
        <dbReference type="SAM" id="Phobius"/>
    </source>
</evidence>
<sequence length="97" mass="11818">MDFLDIIRRWFNIIEDTVRHARFFRVLIRNYPRTAITITIILVPLLSYMLFRKNTLRARIRLLRHVIEGDDQLILNLDRLLKPNPWWLPDWVSPPLL</sequence>
<reference evidence="2" key="1">
    <citation type="submission" date="2020-05" db="EMBL/GenBank/DDBJ databases">
        <authorList>
            <person name="Rincon C."/>
            <person name="Sanders R I."/>
            <person name="Robbins C."/>
            <person name="Chaturvedi A."/>
        </authorList>
    </citation>
    <scope>NUCLEOTIDE SEQUENCE</scope>
    <source>
        <strain evidence="2">CHB12</strain>
    </source>
</reference>
<accession>A0A915YY56</accession>
<dbReference type="Proteomes" id="UP000684084">
    <property type="component" value="Unassembled WGS sequence"/>
</dbReference>